<keyword evidence="2" id="KW-0503">Monooxygenase</keyword>
<dbReference type="Proteomes" id="UP000249769">
    <property type="component" value="Unassembled WGS sequence"/>
</dbReference>
<dbReference type="InterPro" id="IPR007138">
    <property type="entry name" value="ABM_dom"/>
</dbReference>
<evidence type="ECO:0000313" key="3">
    <source>
        <dbReference type="Proteomes" id="UP000249769"/>
    </source>
</evidence>
<dbReference type="EMBL" id="QFOL01000198">
    <property type="protein sequence ID" value="PZP48720.1"/>
    <property type="molecule type" value="Genomic_DNA"/>
</dbReference>
<name>A0A2W5F537_9HYPH</name>
<dbReference type="Gene3D" id="3.30.70.100">
    <property type="match status" value="1"/>
</dbReference>
<dbReference type="Pfam" id="PF03992">
    <property type="entry name" value="ABM"/>
    <property type="match status" value="1"/>
</dbReference>
<keyword evidence="2" id="KW-0560">Oxidoreductase</keyword>
<proteinExistence type="predicted"/>
<dbReference type="SUPFAM" id="SSF54909">
    <property type="entry name" value="Dimeric alpha+beta barrel"/>
    <property type="match status" value="1"/>
</dbReference>
<evidence type="ECO:0000259" key="1">
    <source>
        <dbReference type="Pfam" id="PF03992"/>
    </source>
</evidence>
<accession>A0A2W5F537</accession>
<gene>
    <name evidence="2" type="ORF">DI595_15265</name>
</gene>
<reference evidence="2 3" key="1">
    <citation type="submission" date="2017-08" db="EMBL/GenBank/DDBJ databases">
        <title>Infants hospitalized years apart are colonized by the same room-sourced microbial strains.</title>
        <authorList>
            <person name="Brooks B."/>
            <person name="Olm M.R."/>
            <person name="Firek B.A."/>
            <person name="Baker R."/>
            <person name="Thomas B.C."/>
            <person name="Morowitz M.J."/>
            <person name="Banfield J.F."/>
        </authorList>
    </citation>
    <scope>NUCLEOTIDE SEQUENCE [LARGE SCALE GENOMIC DNA]</scope>
    <source>
        <strain evidence="2">S2_009_000_R2_73</strain>
    </source>
</reference>
<evidence type="ECO:0000313" key="2">
    <source>
        <dbReference type="EMBL" id="PZP48720.1"/>
    </source>
</evidence>
<dbReference type="AlphaFoldDB" id="A0A2W5F537"/>
<feature type="domain" description="ABM" evidence="1">
    <location>
        <begin position="21"/>
        <end position="79"/>
    </location>
</feature>
<organism evidence="2 3">
    <name type="scientific">Agrobacterium fabrum</name>
    <dbReference type="NCBI Taxonomy" id="1176649"/>
    <lineage>
        <taxon>Bacteria</taxon>
        <taxon>Pseudomonadati</taxon>
        <taxon>Pseudomonadota</taxon>
        <taxon>Alphaproteobacteria</taxon>
        <taxon>Hyphomicrobiales</taxon>
        <taxon>Rhizobiaceae</taxon>
        <taxon>Rhizobium/Agrobacterium group</taxon>
        <taxon>Agrobacterium</taxon>
        <taxon>Agrobacterium tumefaciens complex</taxon>
    </lineage>
</organism>
<sequence>MTNRTGAVRLSGFLHCASIEDVELVVRHLPEHIRLTRAEPGCLSFEVSQTDDPLIWRVEELFIDRGAFDFHQQRTRASEWFVSTSTIPRDYEITTLA</sequence>
<protein>
    <submittedName>
        <fullName evidence="2">Antibiotic biosynthesis monooxygenase</fullName>
    </submittedName>
</protein>
<dbReference type="GO" id="GO:0004497">
    <property type="term" value="F:monooxygenase activity"/>
    <property type="evidence" value="ECO:0007669"/>
    <property type="project" value="UniProtKB-KW"/>
</dbReference>
<comment type="caution">
    <text evidence="2">The sequence shown here is derived from an EMBL/GenBank/DDBJ whole genome shotgun (WGS) entry which is preliminary data.</text>
</comment>
<dbReference type="InterPro" id="IPR011008">
    <property type="entry name" value="Dimeric_a/b-barrel"/>
</dbReference>